<evidence type="ECO:0000256" key="8">
    <source>
        <dbReference type="ARBA" id="ARBA00023012"/>
    </source>
</evidence>
<keyword evidence="10" id="KW-0472">Membrane</keyword>
<feature type="coiled-coil region" evidence="9">
    <location>
        <begin position="438"/>
        <end position="465"/>
    </location>
</feature>
<accession>A0ABN0RNQ7</accession>
<dbReference type="PROSITE" id="PS50109">
    <property type="entry name" value="HIS_KIN"/>
    <property type="match status" value="1"/>
</dbReference>
<evidence type="ECO:0000256" key="7">
    <source>
        <dbReference type="ARBA" id="ARBA00022840"/>
    </source>
</evidence>
<dbReference type="CDD" id="cd00082">
    <property type="entry name" value="HisKA"/>
    <property type="match status" value="1"/>
</dbReference>
<comment type="caution">
    <text evidence="13">The sequence shown here is derived from an EMBL/GenBank/DDBJ whole genome shotgun (WGS) entry which is preliminary data.</text>
</comment>
<keyword evidence="5" id="KW-0547">Nucleotide-binding</keyword>
<reference evidence="13 14" key="1">
    <citation type="journal article" date="2014" name="Genome Announc.">
        <title>Draft Genome Sequence of the Carrageenan-Degrading Bacterium Cellulophaga sp. Strain KL-A, Isolated from Decaying Marine Algae.</title>
        <authorList>
            <person name="Shan D."/>
            <person name="Ying J."/>
            <person name="Li X."/>
            <person name="Gao Z."/>
            <person name="Wei G."/>
            <person name="Shao Z."/>
        </authorList>
    </citation>
    <scope>NUCLEOTIDE SEQUENCE [LARGE SCALE GENOMIC DNA]</scope>
    <source>
        <strain evidence="13 14">KL-A</strain>
    </source>
</reference>
<keyword evidence="10" id="KW-0812">Transmembrane</keyword>
<comment type="catalytic activity">
    <reaction evidence="1">
        <text>ATP + protein L-histidine = ADP + protein N-phospho-L-histidine.</text>
        <dbReference type="EC" id="2.7.13.3"/>
    </reaction>
</comment>
<feature type="domain" description="Histidine kinase" evidence="12">
    <location>
        <begin position="465"/>
        <end position="681"/>
    </location>
</feature>
<dbReference type="PRINTS" id="PR00344">
    <property type="entry name" value="BCTRLSENSOR"/>
</dbReference>
<keyword evidence="11" id="KW-0732">Signal</keyword>
<dbReference type="InterPro" id="IPR005467">
    <property type="entry name" value="His_kinase_dom"/>
</dbReference>
<dbReference type="InterPro" id="IPR003594">
    <property type="entry name" value="HATPase_dom"/>
</dbReference>
<dbReference type="InterPro" id="IPR011990">
    <property type="entry name" value="TPR-like_helical_dom_sf"/>
</dbReference>
<evidence type="ECO:0000256" key="6">
    <source>
        <dbReference type="ARBA" id="ARBA00022777"/>
    </source>
</evidence>
<evidence type="ECO:0000256" key="10">
    <source>
        <dbReference type="SAM" id="Phobius"/>
    </source>
</evidence>
<evidence type="ECO:0000256" key="2">
    <source>
        <dbReference type="ARBA" id="ARBA00012438"/>
    </source>
</evidence>
<evidence type="ECO:0000313" key="13">
    <source>
        <dbReference type="EMBL" id="EWH13427.1"/>
    </source>
</evidence>
<gene>
    <name evidence="13" type="ORF">KLA_09864</name>
</gene>
<dbReference type="EC" id="2.7.13.3" evidence="2"/>
<dbReference type="GO" id="GO:0016301">
    <property type="term" value="F:kinase activity"/>
    <property type="evidence" value="ECO:0007669"/>
    <property type="project" value="UniProtKB-KW"/>
</dbReference>
<dbReference type="Proteomes" id="UP000019275">
    <property type="component" value="Unassembled WGS sequence"/>
</dbReference>
<dbReference type="SMART" id="SM00387">
    <property type="entry name" value="HATPase_c"/>
    <property type="match status" value="1"/>
</dbReference>
<dbReference type="InterPro" id="IPR036890">
    <property type="entry name" value="HATPase_C_sf"/>
</dbReference>
<organism evidence="13 14">
    <name type="scientific">Cellulophaga geojensis KL-A</name>
    <dbReference type="NCBI Taxonomy" id="1328323"/>
    <lineage>
        <taxon>Bacteria</taxon>
        <taxon>Pseudomonadati</taxon>
        <taxon>Bacteroidota</taxon>
        <taxon>Flavobacteriia</taxon>
        <taxon>Flavobacteriales</taxon>
        <taxon>Flavobacteriaceae</taxon>
        <taxon>Cellulophaga</taxon>
    </lineage>
</organism>
<keyword evidence="6 13" id="KW-0418">Kinase</keyword>
<keyword evidence="14" id="KW-1185">Reference proteome</keyword>
<evidence type="ECO:0000256" key="4">
    <source>
        <dbReference type="ARBA" id="ARBA00022679"/>
    </source>
</evidence>
<dbReference type="Pfam" id="PF13374">
    <property type="entry name" value="TPR_10"/>
    <property type="match status" value="1"/>
</dbReference>
<proteinExistence type="predicted"/>
<dbReference type="SUPFAM" id="SSF48452">
    <property type="entry name" value="TPR-like"/>
    <property type="match status" value="2"/>
</dbReference>
<dbReference type="SMART" id="SM00028">
    <property type="entry name" value="TPR"/>
    <property type="match status" value="5"/>
</dbReference>
<dbReference type="InterPro" id="IPR004358">
    <property type="entry name" value="Sig_transdc_His_kin-like_C"/>
</dbReference>
<keyword evidence="9" id="KW-0175">Coiled coil</keyword>
<evidence type="ECO:0000259" key="12">
    <source>
        <dbReference type="PROSITE" id="PS50109"/>
    </source>
</evidence>
<evidence type="ECO:0000256" key="5">
    <source>
        <dbReference type="ARBA" id="ARBA00022741"/>
    </source>
</evidence>
<keyword evidence="7" id="KW-0067">ATP-binding</keyword>
<dbReference type="InterPro" id="IPR036097">
    <property type="entry name" value="HisK_dim/P_sf"/>
</dbReference>
<evidence type="ECO:0000256" key="11">
    <source>
        <dbReference type="SAM" id="SignalP"/>
    </source>
</evidence>
<feature type="chain" id="PRO_5046059831" description="histidine kinase" evidence="11">
    <location>
        <begin position="36"/>
        <end position="688"/>
    </location>
</feature>
<keyword evidence="10" id="KW-1133">Transmembrane helix</keyword>
<keyword evidence="8" id="KW-0902">Two-component regulatory system</keyword>
<dbReference type="SMART" id="SM00388">
    <property type="entry name" value="HisKA"/>
    <property type="match status" value="1"/>
</dbReference>
<dbReference type="Pfam" id="PF02518">
    <property type="entry name" value="HATPase_c"/>
    <property type="match status" value="1"/>
</dbReference>
<feature type="transmembrane region" description="Helical" evidence="10">
    <location>
        <begin position="406"/>
        <end position="424"/>
    </location>
</feature>
<evidence type="ECO:0000256" key="3">
    <source>
        <dbReference type="ARBA" id="ARBA00022553"/>
    </source>
</evidence>
<dbReference type="Gene3D" id="3.30.565.10">
    <property type="entry name" value="Histidine kinase-like ATPase, C-terminal domain"/>
    <property type="match status" value="1"/>
</dbReference>
<keyword evidence="3" id="KW-0597">Phosphoprotein</keyword>
<dbReference type="Gene3D" id="1.25.40.10">
    <property type="entry name" value="Tetratricopeptide repeat domain"/>
    <property type="match status" value="2"/>
</dbReference>
<sequence>MPSEIKNKVYFLTNKKLFFKLVFTCILLFSCTINASEGKTPKVSNDIVPKDTIYVNTLNNRAKRLRFYNSDSLLSLANEALKLSEQLEYSYGISNALLHTANYYSDAGNSKKANKLYNQALEESKKINDSHLQLSIMNNFAQSYYYFGDYANSLAIYLEGVELAEKSNNNRMLSVMNENIANLYSAQKNYDQALLFLEKSLKLNLTLKNDFNSAKTLCNYAYLQSEIGNINNAMFNINKSISIFEEYNNIRWIAKSYRVKGDIYLKQKKYEWAIRWYDQSFHLYDQIKNNRDKLTLLSGLAYAHFGNNNTDTAELYALTAYNNAKELNSIKNLESAADILYKINKHKKDFEKSLFFHELYEKVTDSLSRNENKRSLLMLQTKIERDKQKETKEVVDKLENAKLRSAIYIGSSILIIWAIITFMMSRSRKAHKKLNTELQLKQVVLENREEELQEINETKDKLFSIIAHDLRGPIGALLDVLKMMKSGDLAITEFRDFVPKLIKDVDHISFTLNNLLSWGQTQMNGATTNTTLAELNTLAENNINLLAETAKKKNITLINEIPENTIIFSDPNQIDIVIRNIISNALKFTPKGGKITIDAQEKYQFIEVTIKDTGIGMSEEDLSKVFASNQSHTTFGTDNEKGTGLGISLSKEMVENNGGNLWAKSKLGKGTIFYFTVPKGEDNYQYTL</sequence>
<dbReference type="InterPro" id="IPR003661">
    <property type="entry name" value="HisK_dim/P_dom"/>
</dbReference>
<dbReference type="RefSeq" id="WP_051456084.1">
    <property type="nucleotide sequence ID" value="NZ_ARZX01000011.1"/>
</dbReference>
<keyword evidence="4" id="KW-0808">Transferase</keyword>
<evidence type="ECO:0000256" key="9">
    <source>
        <dbReference type="SAM" id="Coils"/>
    </source>
</evidence>
<evidence type="ECO:0000256" key="1">
    <source>
        <dbReference type="ARBA" id="ARBA00000085"/>
    </source>
</evidence>
<dbReference type="PANTHER" id="PTHR42878:SF7">
    <property type="entry name" value="SENSOR HISTIDINE KINASE GLRK"/>
    <property type="match status" value="1"/>
</dbReference>
<feature type="signal peptide" evidence="11">
    <location>
        <begin position="1"/>
        <end position="35"/>
    </location>
</feature>
<dbReference type="SUPFAM" id="SSF47384">
    <property type="entry name" value="Homodimeric domain of signal transducing histidine kinase"/>
    <property type="match status" value="1"/>
</dbReference>
<dbReference type="InterPro" id="IPR019734">
    <property type="entry name" value="TPR_rpt"/>
</dbReference>
<dbReference type="InterPro" id="IPR050351">
    <property type="entry name" value="BphY/WalK/GraS-like"/>
</dbReference>
<dbReference type="EMBL" id="ARZX01000011">
    <property type="protein sequence ID" value="EWH13427.1"/>
    <property type="molecule type" value="Genomic_DNA"/>
</dbReference>
<dbReference type="PROSITE" id="PS51257">
    <property type="entry name" value="PROKAR_LIPOPROTEIN"/>
    <property type="match status" value="1"/>
</dbReference>
<protein>
    <recommendedName>
        <fullName evidence="2">histidine kinase</fullName>
        <ecNumber evidence="2">2.7.13.3</ecNumber>
    </recommendedName>
</protein>
<dbReference type="SUPFAM" id="SSF55874">
    <property type="entry name" value="ATPase domain of HSP90 chaperone/DNA topoisomerase II/histidine kinase"/>
    <property type="match status" value="1"/>
</dbReference>
<name>A0ABN0RNQ7_9FLAO</name>
<dbReference type="Gene3D" id="1.10.287.130">
    <property type="match status" value="1"/>
</dbReference>
<dbReference type="PANTHER" id="PTHR42878">
    <property type="entry name" value="TWO-COMPONENT HISTIDINE KINASE"/>
    <property type="match status" value="1"/>
</dbReference>
<dbReference type="Pfam" id="PF13424">
    <property type="entry name" value="TPR_12"/>
    <property type="match status" value="1"/>
</dbReference>
<evidence type="ECO:0000313" key="14">
    <source>
        <dbReference type="Proteomes" id="UP000019275"/>
    </source>
</evidence>